<keyword evidence="3" id="KW-0732">Signal</keyword>
<feature type="transmembrane region" description="Helical" evidence="2">
    <location>
        <begin position="168"/>
        <end position="192"/>
    </location>
</feature>
<dbReference type="GO" id="GO:0007158">
    <property type="term" value="P:neuron cell-cell adhesion"/>
    <property type="evidence" value="ECO:0007669"/>
    <property type="project" value="TreeGrafter"/>
</dbReference>
<dbReference type="EMBL" id="JAGTTL010000011">
    <property type="protein sequence ID" value="KAK6315966.1"/>
    <property type="molecule type" value="Genomic_DNA"/>
</dbReference>
<keyword evidence="2" id="KW-0812">Transmembrane</keyword>
<feature type="chain" id="PRO_5042849817" description="Astrotactin-1/2 N-terminal domain-containing protein" evidence="3">
    <location>
        <begin position="26"/>
        <end position="553"/>
    </location>
</feature>
<dbReference type="InterPro" id="IPR026995">
    <property type="entry name" value="Astrotactin"/>
</dbReference>
<keyword evidence="2" id="KW-1133">Transmembrane helix</keyword>
<evidence type="ECO:0000313" key="5">
    <source>
        <dbReference type="EMBL" id="KAK6315966.1"/>
    </source>
</evidence>
<feature type="signal peptide" evidence="3">
    <location>
        <begin position="1"/>
        <end position="25"/>
    </location>
</feature>
<feature type="domain" description="Astrotactin-1/2 N-terminal" evidence="4">
    <location>
        <begin position="112"/>
        <end position="513"/>
    </location>
</feature>
<accession>A0AAN8QXR2</accession>
<sequence length="553" mass="61872">MAGRVKHRVLLFLGLLLTGTATVRGSRGGAMLDEEREKENDVESPCEVKTVTVSTLPVLRENEFSFTGGSSGSVAGGGGESRLLLFVRTDLPGRISVMDDLDNTALPYFTLEMSGLGADISQVHWKQQWLENGTLYFHVSMSTSEQMIQTTVPTAREPAHVLHEHMHLLHISVMGGLIALLLLILLFTLVLYTRHRWCKRRRVPQKSASTEATHEIHYIPSVLLGPQGRDSFRGSRQLQHSSVIGMPIRETPILDDYDCDEDDQMGHTHTSTPNQVHNQLSDGKVQGLEEYGPSQGTHTHNQHTDSLRKGKDTLQHSLDKRALDPKQETVEALMQRFKESFRPNTTMEITHFQHVTHSSSTGRKRGPSHTRGAGSVFGRQGDSGSEGDDETQLKFYTEQHRGRRRSRGCPHSPMNKATLTLITISMCVLAVVYGTQLSCSLTVKVTLHVPEHFVADGSSFVVSMGSFLDVSNWLNPAKLILYYQTNSSTQWVRNYCGQRTTEPCEQLCDQERVSDTHTHTHTHSFVQLTLWGRTHNSVTFKVLFSLTLTHTLT</sequence>
<evidence type="ECO:0000259" key="4">
    <source>
        <dbReference type="Pfam" id="PF19441"/>
    </source>
</evidence>
<dbReference type="GO" id="GO:0016020">
    <property type="term" value="C:membrane"/>
    <property type="evidence" value="ECO:0007669"/>
    <property type="project" value="TreeGrafter"/>
</dbReference>
<comment type="caution">
    <text evidence="5">The sequence shown here is derived from an EMBL/GenBank/DDBJ whole genome shotgun (WGS) entry which is preliminary data.</text>
</comment>
<dbReference type="Pfam" id="PF19441">
    <property type="entry name" value="ASTN_1_2_N"/>
    <property type="match status" value="1"/>
</dbReference>
<evidence type="ECO:0000313" key="6">
    <source>
        <dbReference type="Proteomes" id="UP001356427"/>
    </source>
</evidence>
<feature type="non-terminal residue" evidence="5">
    <location>
        <position position="553"/>
    </location>
</feature>
<proteinExistence type="predicted"/>
<feature type="compositionally biased region" description="Polar residues" evidence="1">
    <location>
        <begin position="267"/>
        <end position="281"/>
    </location>
</feature>
<dbReference type="PANTHER" id="PTHR16592:SF2">
    <property type="entry name" value="ASTROTACTIN-2"/>
    <property type="match status" value="1"/>
</dbReference>
<dbReference type="InterPro" id="IPR045575">
    <property type="entry name" value="ASTN_1_2_N"/>
</dbReference>
<dbReference type="GO" id="GO:0001764">
    <property type="term" value="P:neuron migration"/>
    <property type="evidence" value="ECO:0007669"/>
    <property type="project" value="InterPro"/>
</dbReference>
<feature type="region of interest" description="Disordered" evidence="1">
    <location>
        <begin position="257"/>
        <end position="308"/>
    </location>
</feature>
<dbReference type="Proteomes" id="UP001356427">
    <property type="component" value="Unassembled WGS sequence"/>
</dbReference>
<dbReference type="AlphaFoldDB" id="A0AAN8QXR2"/>
<reference evidence="5 6" key="1">
    <citation type="submission" date="2021-04" db="EMBL/GenBank/DDBJ databases">
        <authorList>
            <person name="De Guttry C."/>
            <person name="Zahm M."/>
            <person name="Klopp C."/>
            <person name="Cabau C."/>
            <person name="Louis A."/>
            <person name="Berthelot C."/>
            <person name="Parey E."/>
            <person name="Roest Crollius H."/>
            <person name="Montfort J."/>
            <person name="Robinson-Rechavi M."/>
            <person name="Bucao C."/>
            <person name="Bouchez O."/>
            <person name="Gislard M."/>
            <person name="Lluch J."/>
            <person name="Milhes M."/>
            <person name="Lampietro C."/>
            <person name="Lopez Roques C."/>
            <person name="Donnadieu C."/>
            <person name="Braasch I."/>
            <person name="Desvignes T."/>
            <person name="Postlethwait J."/>
            <person name="Bobe J."/>
            <person name="Wedekind C."/>
            <person name="Guiguen Y."/>
        </authorList>
    </citation>
    <scope>NUCLEOTIDE SEQUENCE [LARGE SCALE GENOMIC DNA]</scope>
    <source>
        <strain evidence="5">Cs_M1</strain>
        <tissue evidence="5">Blood</tissue>
    </source>
</reference>
<dbReference type="GO" id="GO:0005768">
    <property type="term" value="C:endosome"/>
    <property type="evidence" value="ECO:0007669"/>
    <property type="project" value="TreeGrafter"/>
</dbReference>
<feature type="region of interest" description="Disordered" evidence="1">
    <location>
        <begin position="353"/>
        <end position="411"/>
    </location>
</feature>
<evidence type="ECO:0000256" key="3">
    <source>
        <dbReference type="SAM" id="SignalP"/>
    </source>
</evidence>
<keyword evidence="2" id="KW-0472">Membrane</keyword>
<dbReference type="PANTHER" id="PTHR16592">
    <property type="entry name" value="ASTROTACTIN-1-LIKE"/>
    <property type="match status" value="1"/>
</dbReference>
<evidence type="ECO:0000256" key="1">
    <source>
        <dbReference type="SAM" id="MobiDB-lite"/>
    </source>
</evidence>
<evidence type="ECO:0000256" key="2">
    <source>
        <dbReference type="SAM" id="Phobius"/>
    </source>
</evidence>
<gene>
    <name evidence="5" type="ORF">J4Q44_G00134900</name>
</gene>
<protein>
    <recommendedName>
        <fullName evidence="4">Astrotactin-1/2 N-terminal domain-containing protein</fullName>
    </recommendedName>
</protein>
<name>A0AAN8QXR2_9TELE</name>
<organism evidence="5 6">
    <name type="scientific">Coregonus suidteri</name>
    <dbReference type="NCBI Taxonomy" id="861788"/>
    <lineage>
        <taxon>Eukaryota</taxon>
        <taxon>Metazoa</taxon>
        <taxon>Chordata</taxon>
        <taxon>Craniata</taxon>
        <taxon>Vertebrata</taxon>
        <taxon>Euteleostomi</taxon>
        <taxon>Actinopterygii</taxon>
        <taxon>Neopterygii</taxon>
        <taxon>Teleostei</taxon>
        <taxon>Protacanthopterygii</taxon>
        <taxon>Salmoniformes</taxon>
        <taxon>Salmonidae</taxon>
        <taxon>Coregoninae</taxon>
        <taxon>Coregonus</taxon>
    </lineage>
</organism>
<keyword evidence="6" id="KW-1185">Reference proteome</keyword>